<reference evidence="3" key="1">
    <citation type="submission" date="2016-04" db="EMBL/GenBank/DDBJ databases">
        <title>Complete Genome Sequences of Twelve Strains of a Stable Defined Moderately Diverse Mouse Microbiota 2 (sDMDMm2).</title>
        <authorList>
            <person name="Uchimura Y."/>
            <person name="Wyss M."/>
            <person name="Brugiroux S."/>
            <person name="Limenitakis J.P."/>
            <person name="Stecher B."/>
            <person name="McCoy K.D."/>
            <person name="Macpherson A.J."/>
        </authorList>
    </citation>
    <scope>NUCLEOTIDE SEQUENCE [LARGE SCALE GENOMIC DNA]</scope>
    <source>
        <strain evidence="3">YL27</strain>
    </source>
</reference>
<dbReference type="Proteomes" id="UP000186351">
    <property type="component" value="Chromosome"/>
</dbReference>
<dbReference type="SUPFAM" id="SSF51206">
    <property type="entry name" value="cAMP-binding domain-like"/>
    <property type="match status" value="1"/>
</dbReference>
<evidence type="ECO:0000313" key="3">
    <source>
        <dbReference type="Proteomes" id="UP000186351"/>
    </source>
</evidence>
<evidence type="ECO:0000313" key="2">
    <source>
        <dbReference type="EMBL" id="ANU63855.1"/>
    </source>
</evidence>
<dbReference type="EMBL" id="CP015402">
    <property type="protein sequence ID" value="ANU63855.1"/>
    <property type="molecule type" value="Genomic_DNA"/>
</dbReference>
<evidence type="ECO:0000259" key="1">
    <source>
        <dbReference type="PROSITE" id="PS50042"/>
    </source>
</evidence>
<dbReference type="Gene3D" id="2.60.120.10">
    <property type="entry name" value="Jelly Rolls"/>
    <property type="match status" value="1"/>
</dbReference>
<organism evidence="2 3">
    <name type="scientific">Muribaculum intestinale</name>
    <dbReference type="NCBI Taxonomy" id="1796646"/>
    <lineage>
        <taxon>Bacteria</taxon>
        <taxon>Pseudomonadati</taxon>
        <taxon>Bacteroidota</taxon>
        <taxon>Bacteroidia</taxon>
        <taxon>Bacteroidales</taxon>
        <taxon>Muribaculaceae</taxon>
        <taxon>Muribaculum</taxon>
    </lineage>
</organism>
<gene>
    <name evidence="2" type="ORF">A4V02_09025</name>
</gene>
<dbReference type="AlphaFoldDB" id="A0A1B1SAM6"/>
<keyword evidence="3" id="KW-1185">Reference proteome</keyword>
<dbReference type="InterPro" id="IPR014710">
    <property type="entry name" value="RmlC-like_jellyroll"/>
</dbReference>
<accession>A0A1B1SAM6</accession>
<dbReference type="STRING" id="1796646.A4V02_09025"/>
<dbReference type="InterPro" id="IPR018490">
    <property type="entry name" value="cNMP-bd_dom_sf"/>
</dbReference>
<feature type="domain" description="Cyclic nucleotide-binding" evidence="1">
    <location>
        <begin position="29"/>
        <end position="112"/>
    </location>
</feature>
<proteinExistence type="predicted"/>
<name>A0A1B1SAM6_9BACT</name>
<dbReference type="GeneID" id="65537008"/>
<protein>
    <recommendedName>
        <fullName evidence="1">Cyclic nucleotide-binding domain-containing protein</fullName>
    </recommendedName>
</protein>
<dbReference type="InterPro" id="IPR000595">
    <property type="entry name" value="cNMP-bd_dom"/>
</dbReference>
<dbReference type="RefSeq" id="WP_068961154.1">
    <property type="nucleotide sequence ID" value="NZ_CAJTAP010000003.1"/>
</dbReference>
<dbReference type="OrthoDB" id="1066708at2"/>
<dbReference type="KEGG" id="pary:A4V02_09025"/>
<sequence length="190" mass="21646">MAQFNLYDSLIDLSMIKSYCREKGSLCLYAKEEHFVQQGEVGKYLGVVESGYFKYQVITSSGKEAVVGFAFEGEIVVDFYNSYNRCPSEITIKAGSASSVSQIRISEARELINTTFDGNLSSLNGILFNEIYVRYLELYRKTPTERYIDLINQYPQIFDIVSLRDIASYLLITPVYLSRIRKIIAINTGE</sequence>
<dbReference type="Pfam" id="PF00027">
    <property type="entry name" value="cNMP_binding"/>
    <property type="match status" value="1"/>
</dbReference>
<accession>A0A1Z2XHZ0</accession>
<dbReference type="PROSITE" id="PS50042">
    <property type="entry name" value="CNMP_BINDING_3"/>
    <property type="match status" value="1"/>
</dbReference>